<reference evidence="7 8" key="1">
    <citation type="submission" date="2014-09" db="EMBL/GenBank/DDBJ databases">
        <title>Vibrio maritimus JCM 19240. (C210) whole genome shotgun sequence.</title>
        <authorList>
            <person name="Sawabe T."/>
            <person name="Meirelles P."/>
            <person name="Nakanishi M."/>
            <person name="Sayaka M."/>
            <person name="Hattori M."/>
            <person name="Ohkuma M."/>
        </authorList>
    </citation>
    <scope>NUCLEOTIDE SEQUENCE [LARGE SCALE GENOMIC DNA]</scope>
    <source>
        <strain evidence="7 8">JCM 19240</strain>
    </source>
</reference>
<dbReference type="Proteomes" id="UP000029224">
    <property type="component" value="Unassembled WGS sequence"/>
</dbReference>
<dbReference type="GO" id="GO:0009401">
    <property type="term" value="P:phosphoenolpyruvate-dependent sugar phosphotransferase system"/>
    <property type="evidence" value="ECO:0007669"/>
    <property type="project" value="UniProtKB-KW"/>
</dbReference>
<dbReference type="Pfam" id="PF00359">
    <property type="entry name" value="PTS_EIIA_2"/>
    <property type="match status" value="1"/>
</dbReference>
<dbReference type="InterPro" id="IPR051541">
    <property type="entry name" value="PTS_SugarTrans_NitroReg"/>
</dbReference>
<dbReference type="GO" id="GO:0016020">
    <property type="term" value="C:membrane"/>
    <property type="evidence" value="ECO:0007669"/>
    <property type="project" value="InterPro"/>
</dbReference>
<dbReference type="EC" id="2.7.1.69" evidence="7"/>
<sequence>MDITDFIDLDTICLDLKATSKQAVFEELVDMLDSTGKLANRTLFLDALWQREYIGNTGFEDGIAIPHAKSNTVIKPCVVIGISQHGIDYGSETGECSDVFIMLASPDNNDEHHIEVLAQVSTN</sequence>
<keyword evidence="4 7" id="KW-0808">Transferase</keyword>
<dbReference type="NCBIfam" id="TIGR00848">
    <property type="entry name" value="fruA"/>
    <property type="match status" value="1"/>
</dbReference>
<evidence type="ECO:0000256" key="2">
    <source>
        <dbReference type="ARBA" id="ARBA00022553"/>
    </source>
</evidence>
<gene>
    <name evidence="7" type="ORF">JCM19240_43</name>
</gene>
<keyword evidence="5" id="KW-0598">Phosphotransferase system</keyword>
<dbReference type="PANTHER" id="PTHR47738">
    <property type="entry name" value="PTS SYSTEM FRUCTOSE-LIKE EIIA COMPONENT-RELATED"/>
    <property type="match status" value="1"/>
</dbReference>
<dbReference type="Gene3D" id="3.40.930.10">
    <property type="entry name" value="Mannitol-specific EII, Chain A"/>
    <property type="match status" value="1"/>
</dbReference>
<evidence type="ECO:0000256" key="5">
    <source>
        <dbReference type="ARBA" id="ARBA00022683"/>
    </source>
</evidence>
<evidence type="ECO:0000256" key="4">
    <source>
        <dbReference type="ARBA" id="ARBA00022679"/>
    </source>
</evidence>
<evidence type="ECO:0000313" key="8">
    <source>
        <dbReference type="Proteomes" id="UP000029224"/>
    </source>
</evidence>
<organism evidence="7 8">
    <name type="scientific">Vibrio maritimus</name>
    <dbReference type="NCBI Taxonomy" id="990268"/>
    <lineage>
        <taxon>Bacteria</taxon>
        <taxon>Pseudomonadati</taxon>
        <taxon>Pseudomonadota</taxon>
        <taxon>Gammaproteobacteria</taxon>
        <taxon>Vibrionales</taxon>
        <taxon>Vibrionaceae</taxon>
        <taxon>Vibrio</taxon>
    </lineage>
</organism>
<dbReference type="CDD" id="cd00211">
    <property type="entry name" value="PTS_IIA_fru"/>
    <property type="match status" value="1"/>
</dbReference>
<keyword evidence="3" id="KW-0762">Sugar transport</keyword>
<evidence type="ECO:0000256" key="3">
    <source>
        <dbReference type="ARBA" id="ARBA00022597"/>
    </source>
</evidence>
<dbReference type="AlphaFoldDB" id="A0A090TE60"/>
<keyword evidence="2" id="KW-0597">Phosphoprotein</keyword>
<accession>A0A090TE60</accession>
<dbReference type="PANTHER" id="PTHR47738:SF2">
    <property type="entry name" value="PTS SYSTEM FRUCTOSE-LIKE EIIA COMPONENT"/>
    <property type="match status" value="1"/>
</dbReference>
<proteinExistence type="predicted"/>
<keyword evidence="1" id="KW-0813">Transport</keyword>
<dbReference type="EMBL" id="BBMT01000029">
    <property type="protein sequence ID" value="GAL38181.1"/>
    <property type="molecule type" value="Genomic_DNA"/>
</dbReference>
<evidence type="ECO:0000259" key="6">
    <source>
        <dbReference type="PROSITE" id="PS51094"/>
    </source>
</evidence>
<feature type="domain" description="PTS EIIA type-2" evidence="6">
    <location>
        <begin position="5"/>
        <end position="123"/>
    </location>
</feature>
<dbReference type="GO" id="GO:0008982">
    <property type="term" value="F:protein-N(PI)-phosphohistidine-sugar phosphotransferase activity"/>
    <property type="evidence" value="ECO:0007669"/>
    <property type="project" value="InterPro"/>
</dbReference>
<dbReference type="PROSITE" id="PS51094">
    <property type="entry name" value="PTS_EIIA_TYPE_2"/>
    <property type="match status" value="1"/>
</dbReference>
<evidence type="ECO:0000256" key="1">
    <source>
        <dbReference type="ARBA" id="ARBA00022448"/>
    </source>
</evidence>
<protein>
    <submittedName>
        <fullName evidence="7">PTS systemfructose-specific IIA /IIB / IIC component</fullName>
        <ecNumber evidence="7">2.7.1.69</ecNumber>
    </submittedName>
</protein>
<reference evidence="7 8" key="2">
    <citation type="submission" date="2014-09" db="EMBL/GenBank/DDBJ databases">
        <authorList>
            <consortium name="NBRP consortium"/>
            <person name="Sawabe T."/>
            <person name="Meirelles P."/>
            <person name="Nakanishi M."/>
            <person name="Sayaka M."/>
            <person name="Hattori M."/>
            <person name="Ohkuma M."/>
        </authorList>
    </citation>
    <scope>NUCLEOTIDE SEQUENCE [LARGE SCALE GENOMIC DNA]</scope>
    <source>
        <strain evidence="7 8">JCM 19240</strain>
    </source>
</reference>
<name>A0A090TE60_9VIBR</name>
<comment type="caution">
    <text evidence="7">The sequence shown here is derived from an EMBL/GenBank/DDBJ whole genome shotgun (WGS) entry which is preliminary data.</text>
</comment>
<dbReference type="InterPro" id="IPR004715">
    <property type="entry name" value="PTS_IIA_fruc"/>
</dbReference>
<dbReference type="SUPFAM" id="SSF55804">
    <property type="entry name" value="Phoshotransferase/anion transport protein"/>
    <property type="match status" value="1"/>
</dbReference>
<dbReference type="InterPro" id="IPR002178">
    <property type="entry name" value="PTS_EIIA_type-2_dom"/>
</dbReference>
<keyword evidence="8" id="KW-1185">Reference proteome</keyword>
<dbReference type="InterPro" id="IPR016152">
    <property type="entry name" value="PTrfase/Anion_transptr"/>
</dbReference>
<evidence type="ECO:0000313" key="7">
    <source>
        <dbReference type="EMBL" id="GAL38181.1"/>
    </source>
</evidence>